<dbReference type="SUPFAM" id="SSF53850">
    <property type="entry name" value="Periplasmic binding protein-like II"/>
    <property type="match status" value="1"/>
</dbReference>
<dbReference type="PROSITE" id="PS50931">
    <property type="entry name" value="HTH_LYSR"/>
    <property type="match status" value="1"/>
</dbReference>
<dbReference type="InterPro" id="IPR005119">
    <property type="entry name" value="LysR_subst-bd"/>
</dbReference>
<comment type="caution">
    <text evidence="6">The sequence shown here is derived from an EMBL/GenBank/DDBJ whole genome shotgun (WGS) entry which is preliminary data.</text>
</comment>
<evidence type="ECO:0000256" key="3">
    <source>
        <dbReference type="ARBA" id="ARBA00023125"/>
    </source>
</evidence>
<gene>
    <name evidence="6" type="ORF">ACFQ34_15640</name>
</gene>
<dbReference type="PANTHER" id="PTHR30537">
    <property type="entry name" value="HTH-TYPE TRANSCRIPTIONAL REGULATOR"/>
    <property type="match status" value="1"/>
</dbReference>
<comment type="similarity">
    <text evidence="1">Belongs to the LysR transcriptional regulatory family.</text>
</comment>
<organism evidence="6 7">
    <name type="scientific">Pseudonocardia benzenivorans</name>
    <dbReference type="NCBI Taxonomy" id="228005"/>
    <lineage>
        <taxon>Bacteria</taxon>
        <taxon>Bacillati</taxon>
        <taxon>Actinomycetota</taxon>
        <taxon>Actinomycetes</taxon>
        <taxon>Pseudonocardiales</taxon>
        <taxon>Pseudonocardiaceae</taxon>
        <taxon>Pseudonocardia</taxon>
    </lineage>
</organism>
<feature type="domain" description="HTH lysR-type" evidence="5">
    <location>
        <begin position="4"/>
        <end position="61"/>
    </location>
</feature>
<sequence length="305" mass="33108">MDLPDLDDLEFFDGIATAGTLTEAARRWGVSTSAVSKRLAHLERRLGAQLVRRSTRRLSLTDEGVRYAAGAARLLPLINDLEEDVGHRRDVLRGSVAVHCTMGLGRAHVAPVMGGFAAAHPAVSVELELSHLPLHVAGSPFDFAIRVGRRDDTSVRTRMLLPNRRVVCASPHYLATRPAPRGLTDLADHDCIVIREIDTDHALWRFGSDGAETTVRVPGTMVTNDGDVATRWCLDGHGLIMRSLWHVGPLLRDGALVRVLEDVPTPRADVVAVHPAHHALSRRAAAALDHLAVELDRRLGAATAC</sequence>
<keyword evidence="4" id="KW-0804">Transcription</keyword>
<dbReference type="SUPFAM" id="SSF46785">
    <property type="entry name" value="Winged helix' DNA-binding domain"/>
    <property type="match status" value="1"/>
</dbReference>
<evidence type="ECO:0000256" key="1">
    <source>
        <dbReference type="ARBA" id="ARBA00009437"/>
    </source>
</evidence>
<protein>
    <submittedName>
        <fullName evidence="6">LysR family transcriptional regulator</fullName>
    </submittedName>
</protein>
<dbReference type="PANTHER" id="PTHR30537:SF5">
    <property type="entry name" value="HTH-TYPE TRANSCRIPTIONAL ACTIVATOR TTDR-RELATED"/>
    <property type="match status" value="1"/>
</dbReference>
<evidence type="ECO:0000256" key="4">
    <source>
        <dbReference type="ARBA" id="ARBA00023163"/>
    </source>
</evidence>
<evidence type="ECO:0000256" key="2">
    <source>
        <dbReference type="ARBA" id="ARBA00023015"/>
    </source>
</evidence>
<proteinExistence type="inferred from homology"/>
<dbReference type="InterPro" id="IPR036390">
    <property type="entry name" value="WH_DNA-bd_sf"/>
</dbReference>
<accession>A0ABW3VIL7</accession>
<keyword evidence="2" id="KW-0805">Transcription regulation</keyword>
<keyword evidence="3" id="KW-0238">DNA-binding</keyword>
<dbReference type="Pfam" id="PF03466">
    <property type="entry name" value="LysR_substrate"/>
    <property type="match status" value="1"/>
</dbReference>
<dbReference type="Proteomes" id="UP001597182">
    <property type="component" value="Unassembled WGS sequence"/>
</dbReference>
<reference evidence="7" key="1">
    <citation type="journal article" date="2019" name="Int. J. Syst. Evol. Microbiol.">
        <title>The Global Catalogue of Microorganisms (GCM) 10K type strain sequencing project: providing services to taxonomists for standard genome sequencing and annotation.</title>
        <authorList>
            <consortium name="The Broad Institute Genomics Platform"/>
            <consortium name="The Broad Institute Genome Sequencing Center for Infectious Disease"/>
            <person name="Wu L."/>
            <person name="Ma J."/>
        </authorList>
    </citation>
    <scope>NUCLEOTIDE SEQUENCE [LARGE SCALE GENOMIC DNA]</scope>
    <source>
        <strain evidence="7">CCUG 49018</strain>
    </source>
</reference>
<evidence type="ECO:0000313" key="6">
    <source>
        <dbReference type="EMBL" id="MFD1234723.1"/>
    </source>
</evidence>
<dbReference type="Gene3D" id="3.40.190.290">
    <property type="match status" value="1"/>
</dbReference>
<dbReference type="Pfam" id="PF00126">
    <property type="entry name" value="HTH_1"/>
    <property type="match status" value="1"/>
</dbReference>
<dbReference type="InterPro" id="IPR058163">
    <property type="entry name" value="LysR-type_TF_proteobact-type"/>
</dbReference>
<evidence type="ECO:0000259" key="5">
    <source>
        <dbReference type="PROSITE" id="PS50931"/>
    </source>
</evidence>
<dbReference type="EMBL" id="JBHTMB010000140">
    <property type="protein sequence ID" value="MFD1234723.1"/>
    <property type="molecule type" value="Genomic_DNA"/>
</dbReference>
<dbReference type="Gene3D" id="1.10.10.10">
    <property type="entry name" value="Winged helix-like DNA-binding domain superfamily/Winged helix DNA-binding domain"/>
    <property type="match status" value="1"/>
</dbReference>
<dbReference type="RefSeq" id="WP_346091350.1">
    <property type="nucleotide sequence ID" value="NZ_BAABKS010000022.1"/>
</dbReference>
<dbReference type="InterPro" id="IPR036388">
    <property type="entry name" value="WH-like_DNA-bd_sf"/>
</dbReference>
<dbReference type="InterPro" id="IPR000847">
    <property type="entry name" value="LysR_HTH_N"/>
</dbReference>
<name>A0ABW3VIL7_9PSEU</name>
<evidence type="ECO:0000313" key="7">
    <source>
        <dbReference type="Proteomes" id="UP001597182"/>
    </source>
</evidence>
<keyword evidence="7" id="KW-1185">Reference proteome</keyword>